<name>A0A438F6W2_VITVI</name>
<evidence type="ECO:0000313" key="3">
    <source>
        <dbReference type="Proteomes" id="UP000288805"/>
    </source>
</evidence>
<evidence type="ECO:0000313" key="2">
    <source>
        <dbReference type="EMBL" id="RVW55352.1"/>
    </source>
</evidence>
<keyword evidence="2" id="KW-0808">Transferase</keyword>
<comment type="caution">
    <text evidence="2">The sequence shown here is derived from an EMBL/GenBank/DDBJ whole genome shotgun (WGS) entry which is preliminary data.</text>
</comment>
<dbReference type="AlphaFoldDB" id="A0A438F6W2"/>
<feature type="transmembrane region" description="Helical" evidence="1">
    <location>
        <begin position="97"/>
        <end position="117"/>
    </location>
</feature>
<dbReference type="EMBL" id="QGNW01001117">
    <property type="protein sequence ID" value="RVW55352.1"/>
    <property type="molecule type" value="Genomic_DNA"/>
</dbReference>
<dbReference type="Proteomes" id="UP000288805">
    <property type="component" value="Unassembled WGS sequence"/>
</dbReference>
<dbReference type="GO" id="GO:0032259">
    <property type="term" value="P:methylation"/>
    <property type="evidence" value="ECO:0007669"/>
    <property type="project" value="UniProtKB-KW"/>
</dbReference>
<dbReference type="GO" id="GO:0008168">
    <property type="term" value="F:methyltransferase activity"/>
    <property type="evidence" value="ECO:0007669"/>
    <property type="project" value="UniProtKB-KW"/>
</dbReference>
<keyword evidence="1" id="KW-0472">Membrane</keyword>
<gene>
    <name evidence="2" type="primary">EZ1_0</name>
    <name evidence="2" type="ORF">CK203_078416</name>
</gene>
<sequence>MELQVSNLRYCDALRVARIDLEVAIVPKVSAEVVNVHALRQTGNVIQMFVGIAGSVLVPDEGGAWCCGDGTLGVPSQRGDNYECRNMKLLLKQQQRVIIWLLIVLMTNIAKCSPILAHVCGGWGGEMFSNLEIPCWFLCLFHD</sequence>
<proteinExistence type="predicted"/>
<keyword evidence="1" id="KW-1133">Transmembrane helix</keyword>
<protein>
    <submittedName>
        <fullName evidence="2">Histone-lysine N-methyltransferase EZ1</fullName>
    </submittedName>
</protein>
<evidence type="ECO:0000256" key="1">
    <source>
        <dbReference type="SAM" id="Phobius"/>
    </source>
</evidence>
<organism evidence="2 3">
    <name type="scientific">Vitis vinifera</name>
    <name type="common">Grape</name>
    <dbReference type="NCBI Taxonomy" id="29760"/>
    <lineage>
        <taxon>Eukaryota</taxon>
        <taxon>Viridiplantae</taxon>
        <taxon>Streptophyta</taxon>
        <taxon>Embryophyta</taxon>
        <taxon>Tracheophyta</taxon>
        <taxon>Spermatophyta</taxon>
        <taxon>Magnoliopsida</taxon>
        <taxon>eudicotyledons</taxon>
        <taxon>Gunneridae</taxon>
        <taxon>Pentapetalae</taxon>
        <taxon>rosids</taxon>
        <taxon>Vitales</taxon>
        <taxon>Vitaceae</taxon>
        <taxon>Viteae</taxon>
        <taxon>Vitis</taxon>
    </lineage>
</organism>
<accession>A0A438F6W2</accession>
<keyword evidence="2" id="KW-0489">Methyltransferase</keyword>
<keyword evidence="1" id="KW-0812">Transmembrane</keyword>
<reference evidence="2 3" key="1">
    <citation type="journal article" date="2018" name="PLoS Genet.">
        <title>Population sequencing reveals clonal diversity and ancestral inbreeding in the grapevine cultivar Chardonnay.</title>
        <authorList>
            <person name="Roach M.J."/>
            <person name="Johnson D.L."/>
            <person name="Bohlmann J."/>
            <person name="van Vuuren H.J."/>
            <person name="Jones S.J."/>
            <person name="Pretorius I.S."/>
            <person name="Schmidt S.A."/>
            <person name="Borneman A.R."/>
        </authorList>
    </citation>
    <scope>NUCLEOTIDE SEQUENCE [LARGE SCALE GENOMIC DNA]</scope>
    <source>
        <strain evidence="3">cv. Chardonnay</strain>
        <tissue evidence="2">Leaf</tissue>
    </source>
</reference>